<keyword evidence="3" id="KW-0805">Transcription regulation</keyword>
<dbReference type="Gene3D" id="1.10.10.10">
    <property type="entry name" value="Winged helix-like DNA-binding domain superfamily/Winged helix DNA-binding domain"/>
    <property type="match status" value="1"/>
</dbReference>
<dbReference type="SUPFAM" id="SSF52172">
    <property type="entry name" value="CheY-like"/>
    <property type="match status" value="1"/>
</dbReference>
<evidence type="ECO:0000256" key="3">
    <source>
        <dbReference type="ARBA" id="ARBA00023015"/>
    </source>
</evidence>
<evidence type="ECO:0000256" key="2">
    <source>
        <dbReference type="ARBA" id="ARBA00023012"/>
    </source>
</evidence>
<reference evidence="10 11" key="1">
    <citation type="submission" date="2018-08" db="EMBL/GenBank/DDBJ databases">
        <title>Genomic Encyclopedia of Archaeal and Bacterial Type Strains, Phase II (KMG-II): from individual species to whole genera.</title>
        <authorList>
            <person name="Goeker M."/>
        </authorList>
    </citation>
    <scope>NUCLEOTIDE SEQUENCE [LARGE SCALE GENOMIC DNA]</scope>
    <source>
        <strain evidence="10 11">DSM 45791</strain>
    </source>
</reference>
<dbReference type="PANTHER" id="PTHR48111:SF28">
    <property type="entry name" value="TRANSCRIPTIONAL REGULATORY PROTEIN TCRX-RELATED"/>
    <property type="match status" value="1"/>
</dbReference>
<evidence type="ECO:0000259" key="9">
    <source>
        <dbReference type="PROSITE" id="PS51755"/>
    </source>
</evidence>
<comment type="caution">
    <text evidence="10">The sequence shown here is derived from an EMBL/GenBank/DDBJ whole genome shotgun (WGS) entry which is preliminary data.</text>
</comment>
<dbReference type="RefSeq" id="WP_116175420.1">
    <property type="nucleotide sequence ID" value="NZ_CP144375.1"/>
</dbReference>
<feature type="domain" description="OmpR/PhoB-type" evidence="9">
    <location>
        <begin position="133"/>
        <end position="230"/>
    </location>
</feature>
<dbReference type="FunFam" id="1.10.10.10:FF:000005">
    <property type="entry name" value="Two-component system response regulator"/>
    <property type="match status" value="1"/>
</dbReference>
<dbReference type="SMART" id="SM00862">
    <property type="entry name" value="Trans_reg_C"/>
    <property type="match status" value="1"/>
</dbReference>
<keyword evidence="1 6" id="KW-0597">Phosphoprotein</keyword>
<name>A0A3E0HQJ9_9PSEU</name>
<dbReference type="Gene3D" id="3.40.50.2300">
    <property type="match status" value="1"/>
</dbReference>
<sequence>MSTPPAQHRVLVVDDEHNIVNLLTTALKFVGFDVVSATNGRQALEQAVATRPDVIVLDVMLPDLDGFGVCTRLREAGIDAPVLFLTARDASEDKVHGLTLGGDDYVTKPFDLDELVARVNVLLKRGRTERAPSNRLRVGHVELDQDTHEVWRGGELVRLSATEFQLLRYLMTNAGRVLSRAQILDQVWNYDFQGDSSIVETYVYYLRRKLDDQDNPLIHTVRGVGYLLRASTVPAGGR</sequence>
<evidence type="ECO:0000256" key="1">
    <source>
        <dbReference type="ARBA" id="ARBA00022553"/>
    </source>
</evidence>
<evidence type="ECO:0000313" key="11">
    <source>
        <dbReference type="Proteomes" id="UP000256269"/>
    </source>
</evidence>
<dbReference type="Gene3D" id="6.10.250.690">
    <property type="match status" value="1"/>
</dbReference>
<organism evidence="10 11">
    <name type="scientific">Kutzneria buriramensis</name>
    <dbReference type="NCBI Taxonomy" id="1045776"/>
    <lineage>
        <taxon>Bacteria</taxon>
        <taxon>Bacillati</taxon>
        <taxon>Actinomycetota</taxon>
        <taxon>Actinomycetes</taxon>
        <taxon>Pseudonocardiales</taxon>
        <taxon>Pseudonocardiaceae</taxon>
        <taxon>Kutzneria</taxon>
    </lineage>
</organism>
<evidence type="ECO:0000256" key="5">
    <source>
        <dbReference type="ARBA" id="ARBA00023163"/>
    </source>
</evidence>
<dbReference type="InterPro" id="IPR001789">
    <property type="entry name" value="Sig_transdc_resp-reg_receiver"/>
</dbReference>
<evidence type="ECO:0000256" key="4">
    <source>
        <dbReference type="ARBA" id="ARBA00023125"/>
    </source>
</evidence>
<keyword evidence="2" id="KW-0902">Two-component regulatory system</keyword>
<feature type="modified residue" description="4-aspartylphosphate" evidence="6">
    <location>
        <position position="58"/>
    </location>
</feature>
<dbReference type="AlphaFoldDB" id="A0A3E0HQJ9"/>
<gene>
    <name evidence="10" type="ORF">BCF44_105553</name>
</gene>
<dbReference type="InterPro" id="IPR001867">
    <property type="entry name" value="OmpR/PhoB-type_DNA-bd"/>
</dbReference>
<feature type="domain" description="Response regulatory" evidence="8">
    <location>
        <begin position="9"/>
        <end position="123"/>
    </location>
</feature>
<dbReference type="Pfam" id="PF00486">
    <property type="entry name" value="Trans_reg_C"/>
    <property type="match status" value="1"/>
</dbReference>
<evidence type="ECO:0000313" key="10">
    <source>
        <dbReference type="EMBL" id="REH48694.1"/>
    </source>
</evidence>
<keyword evidence="5" id="KW-0804">Transcription</keyword>
<evidence type="ECO:0000259" key="8">
    <source>
        <dbReference type="PROSITE" id="PS50110"/>
    </source>
</evidence>
<dbReference type="Pfam" id="PF00072">
    <property type="entry name" value="Response_reg"/>
    <property type="match status" value="1"/>
</dbReference>
<dbReference type="GO" id="GO:0032993">
    <property type="term" value="C:protein-DNA complex"/>
    <property type="evidence" value="ECO:0007669"/>
    <property type="project" value="TreeGrafter"/>
</dbReference>
<dbReference type="InterPro" id="IPR039420">
    <property type="entry name" value="WalR-like"/>
</dbReference>
<accession>A0A3E0HQJ9</accession>
<dbReference type="GO" id="GO:0000976">
    <property type="term" value="F:transcription cis-regulatory region binding"/>
    <property type="evidence" value="ECO:0007669"/>
    <property type="project" value="TreeGrafter"/>
</dbReference>
<dbReference type="InterPro" id="IPR011006">
    <property type="entry name" value="CheY-like_superfamily"/>
</dbReference>
<dbReference type="PROSITE" id="PS50110">
    <property type="entry name" value="RESPONSE_REGULATORY"/>
    <property type="match status" value="1"/>
</dbReference>
<dbReference type="GO" id="GO:0000156">
    <property type="term" value="F:phosphorelay response regulator activity"/>
    <property type="evidence" value="ECO:0007669"/>
    <property type="project" value="TreeGrafter"/>
</dbReference>
<dbReference type="GO" id="GO:0005829">
    <property type="term" value="C:cytosol"/>
    <property type="evidence" value="ECO:0007669"/>
    <property type="project" value="TreeGrafter"/>
</dbReference>
<dbReference type="SMART" id="SM00448">
    <property type="entry name" value="REC"/>
    <property type="match status" value="1"/>
</dbReference>
<feature type="DNA-binding region" description="OmpR/PhoB-type" evidence="7">
    <location>
        <begin position="133"/>
        <end position="230"/>
    </location>
</feature>
<dbReference type="GO" id="GO:0006355">
    <property type="term" value="P:regulation of DNA-templated transcription"/>
    <property type="evidence" value="ECO:0007669"/>
    <property type="project" value="InterPro"/>
</dbReference>
<keyword evidence="4 7" id="KW-0238">DNA-binding</keyword>
<proteinExistence type="predicted"/>
<dbReference type="EMBL" id="QUNO01000005">
    <property type="protein sequence ID" value="REH48694.1"/>
    <property type="molecule type" value="Genomic_DNA"/>
</dbReference>
<protein>
    <submittedName>
        <fullName evidence="10">Two-component system OmpR family response regulator</fullName>
    </submittedName>
</protein>
<dbReference type="CDD" id="cd00383">
    <property type="entry name" value="trans_reg_C"/>
    <property type="match status" value="1"/>
</dbReference>
<dbReference type="OrthoDB" id="9812490at2"/>
<dbReference type="FunFam" id="3.40.50.2300:FF:000001">
    <property type="entry name" value="DNA-binding response regulator PhoB"/>
    <property type="match status" value="1"/>
</dbReference>
<dbReference type="Proteomes" id="UP000256269">
    <property type="component" value="Unassembled WGS sequence"/>
</dbReference>
<dbReference type="PROSITE" id="PS51755">
    <property type="entry name" value="OMPR_PHOB"/>
    <property type="match status" value="1"/>
</dbReference>
<evidence type="ECO:0000256" key="7">
    <source>
        <dbReference type="PROSITE-ProRule" id="PRU01091"/>
    </source>
</evidence>
<keyword evidence="11" id="KW-1185">Reference proteome</keyword>
<dbReference type="PANTHER" id="PTHR48111">
    <property type="entry name" value="REGULATOR OF RPOS"/>
    <property type="match status" value="1"/>
</dbReference>
<evidence type="ECO:0000256" key="6">
    <source>
        <dbReference type="PROSITE-ProRule" id="PRU00169"/>
    </source>
</evidence>
<dbReference type="InterPro" id="IPR036388">
    <property type="entry name" value="WH-like_DNA-bd_sf"/>
</dbReference>